<dbReference type="InterPro" id="IPR018764">
    <property type="entry name" value="RskA_C"/>
</dbReference>
<name>A0A1M5HZ05_9BACI</name>
<dbReference type="OrthoDB" id="2662941at2"/>
<evidence type="ECO:0000313" key="3">
    <source>
        <dbReference type="EMBL" id="SHG21102.1"/>
    </source>
</evidence>
<evidence type="ECO:0000256" key="1">
    <source>
        <dbReference type="SAM" id="Phobius"/>
    </source>
</evidence>
<evidence type="ECO:0000259" key="2">
    <source>
        <dbReference type="Pfam" id="PF10099"/>
    </source>
</evidence>
<proteinExistence type="predicted"/>
<gene>
    <name evidence="3" type="ORF">SAMN05216225_102041</name>
</gene>
<feature type="transmembrane region" description="Helical" evidence="1">
    <location>
        <begin position="83"/>
        <end position="102"/>
    </location>
</feature>
<accession>A0A1M5HZ05</accession>
<dbReference type="EMBL" id="FQVW01000020">
    <property type="protein sequence ID" value="SHG21102.1"/>
    <property type="molecule type" value="Genomic_DNA"/>
</dbReference>
<keyword evidence="1" id="KW-1133">Transmembrane helix</keyword>
<dbReference type="Proteomes" id="UP000183988">
    <property type="component" value="Unassembled WGS sequence"/>
</dbReference>
<keyword evidence="4" id="KW-1185">Reference proteome</keyword>
<dbReference type="RefSeq" id="WP_072890411.1">
    <property type="nucleotide sequence ID" value="NZ_FQVW01000020.1"/>
</dbReference>
<reference evidence="3 4" key="1">
    <citation type="submission" date="2016-11" db="EMBL/GenBank/DDBJ databases">
        <authorList>
            <person name="Jaros S."/>
            <person name="Januszkiewicz K."/>
            <person name="Wedrychowicz H."/>
        </authorList>
    </citation>
    <scope>NUCLEOTIDE SEQUENCE [LARGE SCALE GENOMIC DNA]</scope>
    <source>
        <strain evidence="3 4">IBRC-M 10683</strain>
    </source>
</reference>
<feature type="domain" description="Anti-sigma K factor RskA C-terminal" evidence="2">
    <location>
        <begin position="85"/>
        <end position="229"/>
    </location>
</feature>
<dbReference type="Pfam" id="PF10099">
    <property type="entry name" value="RskA_C"/>
    <property type="match status" value="1"/>
</dbReference>
<dbReference type="GO" id="GO:0005886">
    <property type="term" value="C:plasma membrane"/>
    <property type="evidence" value="ECO:0007669"/>
    <property type="project" value="InterPro"/>
</dbReference>
<evidence type="ECO:0000313" key="4">
    <source>
        <dbReference type="Proteomes" id="UP000183988"/>
    </source>
</evidence>
<sequence length="238" mass="27342">MKHFSEETIVDFIMGNLNDEQVEKMNQHLNQCSACQQIYDYWEQSLSMKQNEAPRPAIQAKLLQTIDEKAMNSKYRKWKTPKFITAIAATLILMSIGLYQIVQDGPNNQSTTQYITAQHDSIPEHEFLENPDTNRLDILPVTTNSNVKSDVWLNEVTNEMMLFVDGLVPLEQQDYQLWLVHSNNNWNGDILQLRNGKARVYYKMGDITELKLVKVSVEPLGGSLTPTGPETFYIDLNN</sequence>
<dbReference type="STRING" id="930117.SAMN05216225_102041"/>
<keyword evidence="1" id="KW-0812">Transmembrane</keyword>
<keyword evidence="1" id="KW-0472">Membrane</keyword>
<dbReference type="AlphaFoldDB" id="A0A1M5HZ05"/>
<organism evidence="3 4">
    <name type="scientific">Ornithinibacillus halophilus</name>
    <dbReference type="NCBI Taxonomy" id="930117"/>
    <lineage>
        <taxon>Bacteria</taxon>
        <taxon>Bacillati</taxon>
        <taxon>Bacillota</taxon>
        <taxon>Bacilli</taxon>
        <taxon>Bacillales</taxon>
        <taxon>Bacillaceae</taxon>
        <taxon>Ornithinibacillus</taxon>
    </lineage>
</organism>
<protein>
    <submittedName>
        <fullName evidence="3">Anti-sigma-K factor RskA</fullName>
    </submittedName>
</protein>